<feature type="transmembrane region" description="Helical" evidence="1">
    <location>
        <begin position="56"/>
        <end position="76"/>
    </location>
</feature>
<reference evidence="2 3" key="1">
    <citation type="submission" date="2018-08" db="EMBL/GenBank/DDBJ databases">
        <title>Salinimonas sediminis sp. nov., a piezophilic bacterium isolated from a deep-sea sediment sample from the New Britain Trench.</title>
        <authorList>
            <person name="Cao J."/>
        </authorList>
    </citation>
    <scope>NUCLEOTIDE SEQUENCE [LARGE SCALE GENOMIC DNA]</scope>
    <source>
        <strain evidence="2 3">N102</strain>
    </source>
</reference>
<keyword evidence="1" id="KW-0812">Transmembrane</keyword>
<dbReference type="KEGG" id="salm:D0Y50_02245"/>
<organism evidence="2 3">
    <name type="scientific">Salinimonas sediminis</name>
    <dbReference type="NCBI Taxonomy" id="2303538"/>
    <lineage>
        <taxon>Bacteria</taxon>
        <taxon>Pseudomonadati</taxon>
        <taxon>Pseudomonadota</taxon>
        <taxon>Gammaproteobacteria</taxon>
        <taxon>Alteromonadales</taxon>
        <taxon>Alteromonadaceae</taxon>
        <taxon>Alteromonas/Salinimonas group</taxon>
        <taxon>Salinimonas</taxon>
    </lineage>
</organism>
<name>A0A346NID4_9ALTE</name>
<evidence type="ECO:0000256" key="1">
    <source>
        <dbReference type="SAM" id="Phobius"/>
    </source>
</evidence>
<dbReference type="Proteomes" id="UP000262073">
    <property type="component" value="Chromosome"/>
</dbReference>
<evidence type="ECO:0000313" key="2">
    <source>
        <dbReference type="EMBL" id="AXR05291.1"/>
    </source>
</evidence>
<dbReference type="OrthoDB" id="7018273at2"/>
<evidence type="ECO:0000313" key="3">
    <source>
        <dbReference type="Proteomes" id="UP000262073"/>
    </source>
</evidence>
<proteinExistence type="predicted"/>
<dbReference type="RefSeq" id="WP_108565594.1">
    <property type="nucleotide sequence ID" value="NZ_CP031769.1"/>
</dbReference>
<keyword evidence="3" id="KW-1185">Reference proteome</keyword>
<protein>
    <submittedName>
        <fullName evidence="2">Uncharacterized protein</fullName>
    </submittedName>
</protein>
<keyword evidence="1" id="KW-0472">Membrane</keyword>
<feature type="transmembrane region" description="Helical" evidence="1">
    <location>
        <begin position="12"/>
        <end position="36"/>
    </location>
</feature>
<gene>
    <name evidence="2" type="ORF">D0Y50_02245</name>
</gene>
<keyword evidence="1" id="KW-1133">Transmembrane helix</keyword>
<sequence>MEEVISGVFKGFGILLLDFIFWHVCYRVGLPVCKLVTLGRYPSPSAVPHQRRPQGVVCGITGLLVIIGVFFVLITYV</sequence>
<dbReference type="EMBL" id="CP031769">
    <property type="protein sequence ID" value="AXR05291.1"/>
    <property type="molecule type" value="Genomic_DNA"/>
</dbReference>
<accession>A0A346NID4</accession>
<dbReference type="AlphaFoldDB" id="A0A346NID4"/>